<dbReference type="RefSeq" id="WP_135945523.1">
    <property type="nucleotide sequence ID" value="NZ_BMEI01000003.1"/>
</dbReference>
<keyword evidence="2" id="KW-0808">Transferase</keyword>
<dbReference type="InterPro" id="IPR000182">
    <property type="entry name" value="GNAT_dom"/>
</dbReference>
<dbReference type="GO" id="GO:0016747">
    <property type="term" value="F:acyltransferase activity, transferring groups other than amino-acyl groups"/>
    <property type="evidence" value="ECO:0007669"/>
    <property type="project" value="InterPro"/>
</dbReference>
<dbReference type="Gene3D" id="3.40.630.30">
    <property type="match status" value="1"/>
</dbReference>
<feature type="domain" description="N-acetyltransferase" evidence="1">
    <location>
        <begin position="46"/>
        <end position="190"/>
    </location>
</feature>
<protein>
    <submittedName>
        <fullName evidence="2">N-acetyltransferase</fullName>
    </submittedName>
</protein>
<gene>
    <name evidence="2" type="ORF">E5162_12140</name>
</gene>
<dbReference type="Pfam" id="PF13302">
    <property type="entry name" value="Acetyltransf_3"/>
    <property type="match status" value="1"/>
</dbReference>
<dbReference type="OrthoDB" id="9797989at2"/>
<dbReference type="PANTHER" id="PTHR43792:SF13">
    <property type="entry name" value="ACETYLTRANSFERASE"/>
    <property type="match status" value="1"/>
</dbReference>
<dbReference type="Proteomes" id="UP000305451">
    <property type="component" value="Unassembled WGS sequence"/>
</dbReference>
<proteinExistence type="predicted"/>
<dbReference type="SUPFAM" id="SSF55729">
    <property type="entry name" value="Acyl-CoA N-acyltransferases (Nat)"/>
    <property type="match status" value="1"/>
</dbReference>
<dbReference type="PROSITE" id="PS51186">
    <property type="entry name" value="GNAT"/>
    <property type="match status" value="1"/>
</dbReference>
<accession>A0A4V3RZ03</accession>
<organism evidence="2 3">
    <name type="scientific">Marinicauda pacifica</name>
    <dbReference type="NCBI Taxonomy" id="1133559"/>
    <lineage>
        <taxon>Bacteria</taxon>
        <taxon>Pseudomonadati</taxon>
        <taxon>Pseudomonadota</taxon>
        <taxon>Alphaproteobacteria</taxon>
        <taxon>Maricaulales</taxon>
        <taxon>Maricaulaceae</taxon>
        <taxon>Marinicauda</taxon>
    </lineage>
</organism>
<evidence type="ECO:0000313" key="3">
    <source>
        <dbReference type="Proteomes" id="UP000305451"/>
    </source>
</evidence>
<keyword evidence="3" id="KW-1185">Reference proteome</keyword>
<dbReference type="InterPro" id="IPR016181">
    <property type="entry name" value="Acyl_CoA_acyltransferase"/>
</dbReference>
<dbReference type="AlphaFoldDB" id="A0A4V3RZ03"/>
<evidence type="ECO:0000259" key="1">
    <source>
        <dbReference type="PROSITE" id="PS51186"/>
    </source>
</evidence>
<dbReference type="EMBL" id="SRXV01000003">
    <property type="protein sequence ID" value="TGY92389.1"/>
    <property type="molecule type" value="Genomic_DNA"/>
</dbReference>
<name>A0A4V3RZ03_9PROT</name>
<reference evidence="2 3" key="1">
    <citation type="journal article" date="2013" name="Int. J. Syst. Evol. Microbiol.">
        <title>Marinicauda pacifica gen. nov., sp. nov., a prosthecate alphaproteobacterium of the family Hyphomonadaceae isolated from deep seawater.</title>
        <authorList>
            <person name="Zhang X.Y."/>
            <person name="Li G.W."/>
            <person name="Wang C.S."/>
            <person name="Zhang Y.J."/>
            <person name="Xu X.W."/>
            <person name="Li H."/>
            <person name="Liu A."/>
            <person name="Liu C."/>
            <person name="Xie B.B."/>
            <person name="Qin Q.L."/>
            <person name="Xu Z."/>
            <person name="Chen X.L."/>
            <person name="Zhou B.C."/>
            <person name="Zhang Y.Z."/>
        </authorList>
    </citation>
    <scope>NUCLEOTIDE SEQUENCE [LARGE SCALE GENOMIC DNA]</scope>
    <source>
        <strain evidence="2 3">P-1 km-3</strain>
    </source>
</reference>
<sequence>MGVSPSGTQFSGPVVETGRLTLIAFDPHLARLQSEDREGFFAALGVKYEPSWPPELTTAETMDWMAGHLESRPDTAGWYSWVFTMDVGPGQEPRLVGIGGFHGPPGADGCIEISYSMLPSFREQGLATEAVLGLLSWAEAQPGVSKVTASTLTHLYAARRVLEKAGFSLVGERETGEGRVSDFALDLPASAG</sequence>
<comment type="caution">
    <text evidence="2">The sequence shown here is derived from an EMBL/GenBank/DDBJ whole genome shotgun (WGS) entry which is preliminary data.</text>
</comment>
<dbReference type="InterPro" id="IPR051531">
    <property type="entry name" value="N-acetyltransferase"/>
</dbReference>
<evidence type="ECO:0000313" key="2">
    <source>
        <dbReference type="EMBL" id="TGY92389.1"/>
    </source>
</evidence>
<dbReference type="PANTHER" id="PTHR43792">
    <property type="entry name" value="GNAT FAMILY, PUTATIVE (AFU_ORTHOLOGUE AFUA_3G00765)-RELATED-RELATED"/>
    <property type="match status" value="1"/>
</dbReference>